<sequence>MTEQNLTLRELTSKDDQAIKQIVQSVLEEYHDALPGTAYFDPELGRLSSFYQANAKRKYWVVCQGSKVVGGGGVAEFDQTGTAEVQKLYLLPEARGLGWGKKLLQAAEKFARKQGYRSLYIETISNMNEAQGLYEHLGFKRLTASKSGTAHTTCDVWLEKKLS</sequence>
<dbReference type="PANTHER" id="PTHR43877">
    <property type="entry name" value="AMINOALKYLPHOSPHONATE N-ACETYLTRANSFERASE-RELATED-RELATED"/>
    <property type="match status" value="1"/>
</dbReference>
<dbReference type="InterPro" id="IPR000182">
    <property type="entry name" value="GNAT_dom"/>
</dbReference>
<dbReference type="Pfam" id="PF00583">
    <property type="entry name" value="Acetyltransf_1"/>
    <property type="match status" value="1"/>
</dbReference>
<evidence type="ECO:0000259" key="3">
    <source>
        <dbReference type="PROSITE" id="PS51186"/>
    </source>
</evidence>
<organism evidence="4 5">
    <name type="scientific">Ligilactobacillus salitolerans</name>
    <dbReference type="NCBI Taxonomy" id="1808352"/>
    <lineage>
        <taxon>Bacteria</taxon>
        <taxon>Bacillati</taxon>
        <taxon>Bacillota</taxon>
        <taxon>Bacilli</taxon>
        <taxon>Lactobacillales</taxon>
        <taxon>Lactobacillaceae</taxon>
        <taxon>Ligilactobacillus</taxon>
    </lineage>
</organism>
<comment type="caution">
    <text evidence="4">The sequence shown here is derived from an EMBL/GenBank/DDBJ whole genome shotgun (WGS) entry which is preliminary data.</text>
</comment>
<feature type="domain" description="N-acetyltransferase" evidence="3">
    <location>
        <begin position="6"/>
        <end position="163"/>
    </location>
</feature>
<keyword evidence="2" id="KW-0012">Acyltransferase</keyword>
<dbReference type="AlphaFoldDB" id="A0A401IS30"/>
<reference evidence="4 5" key="1">
    <citation type="journal article" date="2019" name="Int. J. Syst. Evol. Microbiol.">
        <title>Lactobacillus salitolerans sp. nov., a novel lactic acid bacterium isolated from spent mushroom substrates.</title>
        <authorList>
            <person name="Tohno M."/>
            <person name="Tanizawa Y."/>
            <person name="Kojima Y."/>
            <person name="Sakamoto M."/>
            <person name="Nakamura Y."/>
            <person name="Ohkuma M."/>
            <person name="Kobayashi H."/>
        </authorList>
    </citation>
    <scope>NUCLEOTIDE SEQUENCE [LARGE SCALE GENOMIC DNA]</scope>
    <source>
        <strain evidence="4 5">YK43</strain>
    </source>
</reference>
<accession>A0A401IS30</accession>
<name>A0A401IS30_9LACO</name>
<dbReference type="Proteomes" id="UP000286848">
    <property type="component" value="Unassembled WGS sequence"/>
</dbReference>
<evidence type="ECO:0000313" key="4">
    <source>
        <dbReference type="EMBL" id="GBG94305.1"/>
    </source>
</evidence>
<dbReference type="OrthoDB" id="5419426at2"/>
<evidence type="ECO:0000256" key="1">
    <source>
        <dbReference type="ARBA" id="ARBA00022679"/>
    </source>
</evidence>
<dbReference type="Gene3D" id="3.40.630.30">
    <property type="match status" value="1"/>
</dbReference>
<dbReference type="RefSeq" id="WP_124975579.1">
    <property type="nucleotide sequence ID" value="NZ_BFFP01000008.1"/>
</dbReference>
<dbReference type="InterPro" id="IPR016181">
    <property type="entry name" value="Acyl_CoA_acyltransferase"/>
</dbReference>
<evidence type="ECO:0000256" key="2">
    <source>
        <dbReference type="ARBA" id="ARBA00023315"/>
    </source>
</evidence>
<keyword evidence="1 4" id="KW-0808">Transferase</keyword>
<dbReference type="GO" id="GO:0016747">
    <property type="term" value="F:acyltransferase activity, transferring groups other than amino-acyl groups"/>
    <property type="evidence" value="ECO:0007669"/>
    <property type="project" value="InterPro"/>
</dbReference>
<dbReference type="EMBL" id="BFFP01000008">
    <property type="protein sequence ID" value="GBG94305.1"/>
    <property type="molecule type" value="Genomic_DNA"/>
</dbReference>
<dbReference type="PROSITE" id="PS51186">
    <property type="entry name" value="GNAT"/>
    <property type="match status" value="1"/>
</dbReference>
<proteinExistence type="predicted"/>
<evidence type="ECO:0000313" key="5">
    <source>
        <dbReference type="Proteomes" id="UP000286848"/>
    </source>
</evidence>
<dbReference type="SUPFAM" id="SSF55729">
    <property type="entry name" value="Acyl-CoA N-acyltransferases (Nat)"/>
    <property type="match status" value="1"/>
</dbReference>
<dbReference type="CDD" id="cd04301">
    <property type="entry name" value="NAT_SF"/>
    <property type="match status" value="1"/>
</dbReference>
<dbReference type="InterPro" id="IPR050832">
    <property type="entry name" value="Bact_Acetyltransf"/>
</dbReference>
<keyword evidence="5" id="KW-1185">Reference proteome</keyword>
<gene>
    <name evidence="4" type="ORF">LFYK43_07640</name>
</gene>
<protein>
    <submittedName>
        <fullName evidence="4">GNAT family acetyltransferase</fullName>
    </submittedName>
</protein>